<organism evidence="2 3">
    <name type="scientific">Butyrivibrio hungatei DSM 14810</name>
    <dbReference type="NCBI Taxonomy" id="1121132"/>
    <lineage>
        <taxon>Bacteria</taxon>
        <taxon>Bacillati</taxon>
        <taxon>Bacillota</taxon>
        <taxon>Clostridia</taxon>
        <taxon>Lachnospirales</taxon>
        <taxon>Lachnospiraceae</taxon>
        <taxon>Butyrivibrio</taxon>
    </lineage>
</organism>
<evidence type="ECO:0000313" key="3">
    <source>
        <dbReference type="Proteomes" id="UP000184097"/>
    </source>
</evidence>
<name>A0A1M7RXV1_9FIRM</name>
<accession>A0A1M7RXV1</accession>
<dbReference type="Gene3D" id="1.10.260.40">
    <property type="entry name" value="lambda repressor-like DNA-binding domains"/>
    <property type="match status" value="1"/>
</dbReference>
<sequence length="108" mass="11738">MGNNDIDAIFQQINNLKKPASHSKNAHVNNSNGALSEMLNGVSAEIQRILDENKLTQEDLCRITGMSQSNISKILNGKVAPRLDTLQKIAASTNTKLVVSFEKMGGDE</sequence>
<dbReference type="Proteomes" id="UP000184097">
    <property type="component" value="Unassembled WGS sequence"/>
</dbReference>
<evidence type="ECO:0000313" key="2">
    <source>
        <dbReference type="EMBL" id="SHN51026.1"/>
    </source>
</evidence>
<feature type="domain" description="HTH cro/C1-type" evidence="1">
    <location>
        <begin position="46"/>
        <end position="104"/>
    </location>
</feature>
<reference evidence="2 3" key="1">
    <citation type="submission" date="2016-12" db="EMBL/GenBank/DDBJ databases">
        <authorList>
            <person name="Song W.-J."/>
            <person name="Kurnit D.M."/>
        </authorList>
    </citation>
    <scope>NUCLEOTIDE SEQUENCE [LARGE SCALE GENOMIC DNA]</scope>
    <source>
        <strain evidence="2 3">DSM 14810</strain>
    </source>
</reference>
<protein>
    <submittedName>
        <fullName evidence="2">Helix-turn-helix</fullName>
    </submittedName>
</protein>
<dbReference type="Pfam" id="PF01381">
    <property type="entry name" value="HTH_3"/>
    <property type="match status" value="1"/>
</dbReference>
<dbReference type="GO" id="GO:0003677">
    <property type="term" value="F:DNA binding"/>
    <property type="evidence" value="ECO:0007669"/>
    <property type="project" value="InterPro"/>
</dbReference>
<gene>
    <name evidence="2" type="ORF">SAMN02745247_00629</name>
</gene>
<dbReference type="CDD" id="cd00093">
    <property type="entry name" value="HTH_XRE"/>
    <property type="match status" value="1"/>
</dbReference>
<dbReference type="InterPro" id="IPR001387">
    <property type="entry name" value="Cro/C1-type_HTH"/>
</dbReference>
<dbReference type="EMBL" id="FRDH01000003">
    <property type="protein sequence ID" value="SHN51026.1"/>
    <property type="molecule type" value="Genomic_DNA"/>
</dbReference>
<dbReference type="RefSeq" id="WP_072700876.1">
    <property type="nucleotide sequence ID" value="NZ_FRDH01000003.1"/>
</dbReference>
<dbReference type="AlphaFoldDB" id="A0A1M7RXV1"/>
<dbReference type="SUPFAM" id="SSF47413">
    <property type="entry name" value="lambda repressor-like DNA-binding domains"/>
    <property type="match status" value="1"/>
</dbReference>
<dbReference type="InterPro" id="IPR010982">
    <property type="entry name" value="Lambda_DNA-bd_dom_sf"/>
</dbReference>
<dbReference type="PROSITE" id="PS50943">
    <property type="entry name" value="HTH_CROC1"/>
    <property type="match status" value="1"/>
</dbReference>
<dbReference type="SMART" id="SM00530">
    <property type="entry name" value="HTH_XRE"/>
    <property type="match status" value="1"/>
</dbReference>
<proteinExistence type="predicted"/>
<evidence type="ECO:0000259" key="1">
    <source>
        <dbReference type="PROSITE" id="PS50943"/>
    </source>
</evidence>